<evidence type="ECO:0000313" key="1">
    <source>
        <dbReference type="EMBL" id="MBD9362425.1"/>
    </source>
</evidence>
<dbReference type="Pfam" id="PF05402">
    <property type="entry name" value="PqqD"/>
    <property type="match status" value="1"/>
</dbReference>
<dbReference type="InterPro" id="IPR008792">
    <property type="entry name" value="PQQD"/>
</dbReference>
<dbReference type="RefSeq" id="WP_192395201.1">
    <property type="nucleotide sequence ID" value="NZ_CAJHIU010000003.1"/>
</dbReference>
<accession>A0ABR9DHM4</accession>
<organism evidence="1 2">
    <name type="scientific">Methylomonas fluvii</name>
    <dbReference type="NCBI Taxonomy" id="1854564"/>
    <lineage>
        <taxon>Bacteria</taxon>
        <taxon>Pseudomonadati</taxon>
        <taxon>Pseudomonadota</taxon>
        <taxon>Gammaproteobacteria</taxon>
        <taxon>Methylococcales</taxon>
        <taxon>Methylococcaceae</taxon>
        <taxon>Methylomonas</taxon>
    </lineage>
</organism>
<evidence type="ECO:0000313" key="2">
    <source>
        <dbReference type="Proteomes" id="UP000641152"/>
    </source>
</evidence>
<protein>
    <submittedName>
        <fullName evidence="1">PqqD family protein</fullName>
    </submittedName>
</protein>
<proteinExistence type="predicted"/>
<dbReference type="EMBL" id="JACXST010000003">
    <property type="protein sequence ID" value="MBD9362425.1"/>
    <property type="molecule type" value="Genomic_DNA"/>
</dbReference>
<dbReference type="Proteomes" id="UP000641152">
    <property type="component" value="Unassembled WGS sequence"/>
</dbReference>
<sequence length="97" mass="11084">MTEAYPLPNSILRRSDEALSTKVGDELLMMSVLQGKYFNLNDVGTRIWELLAEPITLDDLVVSLTAEYKVEADTARREVERFLIALRERDLLDDSSH</sequence>
<dbReference type="Gene3D" id="1.10.10.1150">
    <property type="entry name" value="Coenzyme PQQ synthesis protein D (PqqD)"/>
    <property type="match status" value="1"/>
</dbReference>
<reference evidence="1 2" key="1">
    <citation type="submission" date="2020-09" db="EMBL/GenBank/DDBJ databases">
        <title>Methylomonas albis sp. nov. and Methylomonas fluvii sp. nov.: Two cold-adapted methanotrophs from the River Elbe and an amended description of Methylovulum psychrotolerans strain Eb1.</title>
        <authorList>
            <person name="Bussmann I.K."/>
            <person name="Klings K.-W."/>
            <person name="Warnstedt J."/>
            <person name="Hoppert M."/>
            <person name="Saborowski A."/>
            <person name="Horn F."/>
            <person name="Liebner S."/>
        </authorList>
    </citation>
    <scope>NUCLEOTIDE SEQUENCE [LARGE SCALE GENOMIC DNA]</scope>
    <source>
        <strain evidence="1 2">EbB</strain>
    </source>
</reference>
<name>A0ABR9DHM4_9GAMM</name>
<gene>
    <name evidence="1" type="ORF">EBB_18305</name>
</gene>
<keyword evidence="2" id="KW-1185">Reference proteome</keyword>
<comment type="caution">
    <text evidence="1">The sequence shown here is derived from an EMBL/GenBank/DDBJ whole genome shotgun (WGS) entry which is preliminary data.</text>
</comment>
<dbReference type="InterPro" id="IPR041881">
    <property type="entry name" value="PqqD_sf"/>
</dbReference>